<sequence length="525" mass="58060">MNVIIYSVLMNMVNYYSAAEYIGEFHLQKGLGFIFQGNKCDFTRETVNDYFQIGSCTYQCQPKCLVNFLEFYNPSKNRTYYVKTIKVTIGSTTRSDDICYHRWNTWSTILEISCPSLAEGNVIVGNPCDNDLQCCRSQFWSVCIEGFCKCQPGYILLNGSCHPEAVALDRPCQFTEQCSFSPHTLCVQGKCSCADGYSSYATSGCLQEVLPLDGLCQIHEQCSHSPHALCVKGKCTCTQGYSSYGTNSCMQDNVVVGGPCLYKEQCKGTENSEVCQNGMCACETGYFSINEHCYEGNVSLDNQCLFHAQCSGSPNASCRDGHCTCIEGYVPAKSSKCILSPQTNDKEAFSGDQRESSLGSTLGALFGGVLLGVLITTVIGFIFYKRSQQNYKTRQTEEPTVVFAENNAYGNARIQGNKDNASRTNKNNQRQIVNVPPYAPSDESPEYGNVSQTSRTKKANEDIYNHLNEKEKPDDDDNYDHACAATGHTRGNFVDSDYSSMHDVDKGYGSSVAKGTGDYFTLEQN</sequence>
<organism evidence="4 5">
    <name type="scientific">Crassostrea virginica</name>
    <name type="common">Eastern oyster</name>
    <dbReference type="NCBI Taxonomy" id="6565"/>
    <lineage>
        <taxon>Eukaryota</taxon>
        <taxon>Metazoa</taxon>
        <taxon>Spiralia</taxon>
        <taxon>Lophotrochozoa</taxon>
        <taxon>Mollusca</taxon>
        <taxon>Bivalvia</taxon>
        <taxon>Autobranchia</taxon>
        <taxon>Pteriomorphia</taxon>
        <taxon>Ostreida</taxon>
        <taxon>Ostreoidea</taxon>
        <taxon>Ostreidae</taxon>
        <taxon>Crassostrea</taxon>
    </lineage>
</organism>
<dbReference type="RefSeq" id="XP_022296597.1">
    <property type="nucleotide sequence ID" value="XM_022440889.1"/>
</dbReference>
<name>A0A8B8AZK7_CRAVI</name>
<proteinExistence type="predicted"/>
<dbReference type="PANTHER" id="PTHR39069:SF8">
    <property type="entry name" value="FI17111P1"/>
    <property type="match status" value="1"/>
</dbReference>
<dbReference type="Pfam" id="PF01683">
    <property type="entry name" value="EB"/>
    <property type="match status" value="2"/>
</dbReference>
<feature type="domain" description="EB" evidence="3">
    <location>
        <begin position="282"/>
        <end position="337"/>
    </location>
</feature>
<feature type="transmembrane region" description="Helical" evidence="2">
    <location>
        <begin position="362"/>
        <end position="384"/>
    </location>
</feature>
<dbReference type="AlphaFoldDB" id="A0A8B8AZK7"/>
<evidence type="ECO:0000256" key="2">
    <source>
        <dbReference type="SAM" id="Phobius"/>
    </source>
</evidence>
<evidence type="ECO:0000313" key="5">
    <source>
        <dbReference type="RefSeq" id="XP_022296597.1"/>
    </source>
</evidence>
<keyword evidence="2" id="KW-1133">Transmembrane helix</keyword>
<protein>
    <submittedName>
        <fullName evidence="5">Uncharacterized protein LOC111106277</fullName>
    </submittedName>
</protein>
<keyword evidence="2" id="KW-0812">Transmembrane</keyword>
<keyword evidence="2" id="KW-0472">Membrane</keyword>
<dbReference type="Proteomes" id="UP000694844">
    <property type="component" value="Chromosome 8"/>
</dbReference>
<evidence type="ECO:0000259" key="3">
    <source>
        <dbReference type="Pfam" id="PF01683"/>
    </source>
</evidence>
<feature type="region of interest" description="Disordered" evidence="1">
    <location>
        <begin position="412"/>
        <end position="458"/>
    </location>
</feature>
<dbReference type="OrthoDB" id="6375837at2759"/>
<dbReference type="InterPro" id="IPR006149">
    <property type="entry name" value="EB_dom"/>
</dbReference>
<feature type="domain" description="EB" evidence="3">
    <location>
        <begin position="150"/>
        <end position="201"/>
    </location>
</feature>
<evidence type="ECO:0000313" key="4">
    <source>
        <dbReference type="Proteomes" id="UP000694844"/>
    </source>
</evidence>
<accession>A0A8B8AZK7</accession>
<dbReference type="GeneID" id="111106277"/>
<gene>
    <name evidence="5" type="primary">LOC111106277</name>
</gene>
<reference evidence="5" key="1">
    <citation type="submission" date="2025-08" db="UniProtKB">
        <authorList>
            <consortium name="RefSeq"/>
        </authorList>
    </citation>
    <scope>IDENTIFICATION</scope>
    <source>
        <tissue evidence="5">Whole sample</tissue>
    </source>
</reference>
<keyword evidence="4" id="KW-1185">Reference proteome</keyword>
<evidence type="ECO:0000256" key="1">
    <source>
        <dbReference type="SAM" id="MobiDB-lite"/>
    </source>
</evidence>
<dbReference type="KEGG" id="cvn:111106277"/>
<dbReference type="PANTHER" id="PTHR39069">
    <property type="entry name" value="ECDYSONE-INDUCIBLE GENE E1, ISOFORM A"/>
    <property type="match status" value="1"/>
</dbReference>
<feature type="compositionally biased region" description="Polar residues" evidence="1">
    <location>
        <begin position="417"/>
        <end position="432"/>
    </location>
</feature>